<protein>
    <submittedName>
        <fullName evidence="15">Cytochrome b</fullName>
    </submittedName>
</protein>
<feature type="transmembrane region" description="Helical" evidence="13">
    <location>
        <begin position="96"/>
        <end position="115"/>
    </location>
</feature>
<evidence type="ECO:0000256" key="3">
    <source>
        <dbReference type="ARBA" id="ARBA00022448"/>
    </source>
</evidence>
<dbReference type="RefSeq" id="WP_110882264.1">
    <property type="nucleotide sequence ID" value="NZ_VMKP01000001.1"/>
</dbReference>
<evidence type="ECO:0000256" key="1">
    <source>
        <dbReference type="ARBA" id="ARBA00001970"/>
    </source>
</evidence>
<evidence type="ECO:0000256" key="6">
    <source>
        <dbReference type="ARBA" id="ARBA00022692"/>
    </source>
</evidence>
<dbReference type="GO" id="GO:0046872">
    <property type="term" value="F:metal ion binding"/>
    <property type="evidence" value="ECO:0007669"/>
    <property type="project" value="UniProtKB-KW"/>
</dbReference>
<evidence type="ECO:0000256" key="4">
    <source>
        <dbReference type="ARBA" id="ARBA00022475"/>
    </source>
</evidence>
<accession>A0A557RMG9</accession>
<dbReference type="Proteomes" id="UP000316688">
    <property type="component" value="Unassembled WGS sequence"/>
</dbReference>
<dbReference type="PANTHER" id="PTHR30529">
    <property type="entry name" value="CYTOCHROME B561"/>
    <property type="match status" value="1"/>
</dbReference>
<evidence type="ECO:0000256" key="5">
    <source>
        <dbReference type="ARBA" id="ARBA00022617"/>
    </source>
</evidence>
<evidence type="ECO:0000256" key="13">
    <source>
        <dbReference type="SAM" id="Phobius"/>
    </source>
</evidence>
<dbReference type="PANTHER" id="PTHR30529:SF1">
    <property type="entry name" value="CYTOCHROME B561 HOMOLOG 2"/>
    <property type="match status" value="1"/>
</dbReference>
<evidence type="ECO:0000259" key="14">
    <source>
        <dbReference type="Pfam" id="PF01292"/>
    </source>
</evidence>
<proteinExistence type="inferred from homology"/>
<reference evidence="15 16" key="1">
    <citation type="submission" date="2019-07" db="EMBL/GenBank/DDBJ databases">
        <title>Reclasification of Spiribacter aquaticus.</title>
        <authorList>
            <person name="Leon M.J."/>
            <person name="Sanchez-Porro C."/>
            <person name="Ventosa A."/>
        </authorList>
    </citation>
    <scope>NUCLEOTIDE SEQUENCE [LARGE SCALE GENOMIC DNA]</scope>
    <source>
        <strain evidence="15 16">SP30</strain>
    </source>
</reference>
<name>A0A557RMG9_9GAMM</name>
<dbReference type="Gene3D" id="1.20.950.20">
    <property type="entry name" value="Transmembrane di-heme cytochromes, Chain C"/>
    <property type="match status" value="1"/>
</dbReference>
<evidence type="ECO:0000256" key="12">
    <source>
        <dbReference type="ARBA" id="ARBA00037975"/>
    </source>
</evidence>
<evidence type="ECO:0000256" key="10">
    <source>
        <dbReference type="ARBA" id="ARBA00023004"/>
    </source>
</evidence>
<dbReference type="GO" id="GO:0009055">
    <property type="term" value="F:electron transfer activity"/>
    <property type="evidence" value="ECO:0007669"/>
    <property type="project" value="InterPro"/>
</dbReference>
<keyword evidence="3" id="KW-0813">Transport</keyword>
<sequence>MIAIRNTTRFWGAGAQLLHWLMAAGIATSMVLGWVMVNMPAGSAQFRLYALHKSLGITLLALVALRLVWRWINVTPPLPDSLPRHERWLAKAGHRALYALMLLMPLSGYVINSAANFPLNVFGLVQIPNLTPASESLGDLASNLHLAFFWGFVAVLTAHIGGALRHHFVLRDNILRRMLPVRHASDDRSRS</sequence>
<comment type="caution">
    <text evidence="15">The sequence shown here is derived from an EMBL/GenBank/DDBJ whole genome shotgun (WGS) entry which is preliminary data.</text>
</comment>
<keyword evidence="10" id="KW-0408">Iron</keyword>
<evidence type="ECO:0000313" key="16">
    <source>
        <dbReference type="Proteomes" id="UP000316688"/>
    </source>
</evidence>
<dbReference type="GO" id="GO:0020037">
    <property type="term" value="F:heme binding"/>
    <property type="evidence" value="ECO:0007669"/>
    <property type="project" value="TreeGrafter"/>
</dbReference>
<keyword evidence="8" id="KW-0249">Electron transport</keyword>
<dbReference type="SUPFAM" id="SSF81342">
    <property type="entry name" value="Transmembrane di-heme cytochromes"/>
    <property type="match status" value="1"/>
</dbReference>
<dbReference type="InterPro" id="IPR052168">
    <property type="entry name" value="Cytochrome_b561_oxidase"/>
</dbReference>
<keyword evidence="7" id="KW-0479">Metal-binding</keyword>
<feature type="domain" description="Cytochrome b561 bacterial/Ni-hydrogenase" evidence="14">
    <location>
        <begin position="11"/>
        <end position="180"/>
    </location>
</feature>
<keyword evidence="6 13" id="KW-0812">Transmembrane</keyword>
<dbReference type="AlphaFoldDB" id="A0A557RMG9"/>
<dbReference type="EMBL" id="VMKP01000001">
    <property type="protein sequence ID" value="TVO66373.1"/>
    <property type="molecule type" value="Genomic_DNA"/>
</dbReference>
<comment type="cofactor">
    <cofactor evidence="1">
        <name>heme b</name>
        <dbReference type="ChEBI" id="CHEBI:60344"/>
    </cofactor>
</comment>
<evidence type="ECO:0000313" key="15">
    <source>
        <dbReference type="EMBL" id="TVO66373.1"/>
    </source>
</evidence>
<gene>
    <name evidence="15" type="ORF">FPL11_01395</name>
</gene>
<feature type="transmembrane region" description="Helical" evidence="13">
    <location>
        <begin position="147"/>
        <end position="168"/>
    </location>
</feature>
<dbReference type="InterPro" id="IPR011577">
    <property type="entry name" value="Cyt_b561_bac/Ni-Hgenase"/>
</dbReference>
<evidence type="ECO:0000256" key="9">
    <source>
        <dbReference type="ARBA" id="ARBA00022989"/>
    </source>
</evidence>
<keyword evidence="11 13" id="KW-0472">Membrane</keyword>
<organism evidence="15 16">
    <name type="scientific">Spiribacter aquaticus</name>
    <dbReference type="NCBI Taxonomy" id="1935996"/>
    <lineage>
        <taxon>Bacteria</taxon>
        <taxon>Pseudomonadati</taxon>
        <taxon>Pseudomonadota</taxon>
        <taxon>Gammaproteobacteria</taxon>
        <taxon>Chromatiales</taxon>
        <taxon>Ectothiorhodospiraceae</taxon>
        <taxon>Spiribacter</taxon>
    </lineage>
</organism>
<dbReference type="InterPro" id="IPR016174">
    <property type="entry name" value="Di-haem_cyt_TM"/>
</dbReference>
<feature type="transmembrane region" description="Helical" evidence="13">
    <location>
        <begin position="49"/>
        <end position="69"/>
    </location>
</feature>
<keyword evidence="9 13" id="KW-1133">Transmembrane helix</keyword>
<evidence type="ECO:0000256" key="2">
    <source>
        <dbReference type="ARBA" id="ARBA00004651"/>
    </source>
</evidence>
<keyword evidence="16" id="KW-1185">Reference proteome</keyword>
<dbReference type="GO" id="GO:0005886">
    <property type="term" value="C:plasma membrane"/>
    <property type="evidence" value="ECO:0007669"/>
    <property type="project" value="UniProtKB-SubCell"/>
</dbReference>
<dbReference type="GO" id="GO:0022904">
    <property type="term" value="P:respiratory electron transport chain"/>
    <property type="evidence" value="ECO:0007669"/>
    <property type="project" value="InterPro"/>
</dbReference>
<feature type="transmembrane region" description="Helical" evidence="13">
    <location>
        <begin position="20"/>
        <end position="37"/>
    </location>
</feature>
<comment type="similarity">
    <text evidence="12">Belongs to the cytochrome b561 family.</text>
</comment>
<keyword evidence="4" id="KW-1003">Cell membrane</keyword>
<evidence type="ECO:0000256" key="7">
    <source>
        <dbReference type="ARBA" id="ARBA00022723"/>
    </source>
</evidence>
<dbReference type="Pfam" id="PF01292">
    <property type="entry name" value="Ni_hydr_CYTB"/>
    <property type="match status" value="1"/>
</dbReference>
<evidence type="ECO:0000256" key="8">
    <source>
        <dbReference type="ARBA" id="ARBA00022982"/>
    </source>
</evidence>
<evidence type="ECO:0000256" key="11">
    <source>
        <dbReference type="ARBA" id="ARBA00023136"/>
    </source>
</evidence>
<keyword evidence="5" id="KW-0349">Heme</keyword>
<comment type="subcellular location">
    <subcellularLocation>
        <location evidence="2">Cell membrane</location>
        <topology evidence="2">Multi-pass membrane protein</topology>
    </subcellularLocation>
</comment>